<proteinExistence type="predicted"/>
<evidence type="ECO:0000313" key="2">
    <source>
        <dbReference type="Proteomes" id="UP000324222"/>
    </source>
</evidence>
<sequence>MLSTHPLLYPPVSTLLATSRLLHRHPLYNISGGGHRSTMTERFLAVMTTRYSNPTIVTTDVFTRGILKGGLFFPVLLSHFYLLARLLFTPQGLNAEVQLQ</sequence>
<accession>A0A5B7JAL0</accession>
<dbReference type="Proteomes" id="UP000324222">
    <property type="component" value="Unassembled WGS sequence"/>
</dbReference>
<name>A0A5B7JAL0_PORTR</name>
<comment type="caution">
    <text evidence="1">The sequence shown here is derived from an EMBL/GenBank/DDBJ whole genome shotgun (WGS) entry which is preliminary data.</text>
</comment>
<dbReference type="EMBL" id="VSRR010096034">
    <property type="protein sequence ID" value="MPC93770.1"/>
    <property type="molecule type" value="Genomic_DNA"/>
</dbReference>
<evidence type="ECO:0000313" key="1">
    <source>
        <dbReference type="EMBL" id="MPC93770.1"/>
    </source>
</evidence>
<organism evidence="1 2">
    <name type="scientific">Portunus trituberculatus</name>
    <name type="common">Swimming crab</name>
    <name type="synonym">Neptunus trituberculatus</name>
    <dbReference type="NCBI Taxonomy" id="210409"/>
    <lineage>
        <taxon>Eukaryota</taxon>
        <taxon>Metazoa</taxon>
        <taxon>Ecdysozoa</taxon>
        <taxon>Arthropoda</taxon>
        <taxon>Crustacea</taxon>
        <taxon>Multicrustacea</taxon>
        <taxon>Malacostraca</taxon>
        <taxon>Eumalacostraca</taxon>
        <taxon>Eucarida</taxon>
        <taxon>Decapoda</taxon>
        <taxon>Pleocyemata</taxon>
        <taxon>Brachyura</taxon>
        <taxon>Eubrachyura</taxon>
        <taxon>Portunoidea</taxon>
        <taxon>Portunidae</taxon>
        <taxon>Portuninae</taxon>
        <taxon>Portunus</taxon>
    </lineage>
</organism>
<protein>
    <submittedName>
        <fullName evidence="1">Uncharacterized protein</fullName>
    </submittedName>
</protein>
<keyword evidence="2" id="KW-1185">Reference proteome</keyword>
<reference evidence="1 2" key="1">
    <citation type="submission" date="2019-05" db="EMBL/GenBank/DDBJ databases">
        <title>Another draft genome of Portunus trituberculatus and its Hox gene families provides insights of decapod evolution.</title>
        <authorList>
            <person name="Jeong J.-H."/>
            <person name="Song I."/>
            <person name="Kim S."/>
            <person name="Choi T."/>
            <person name="Kim D."/>
            <person name="Ryu S."/>
            <person name="Kim W."/>
        </authorList>
    </citation>
    <scope>NUCLEOTIDE SEQUENCE [LARGE SCALE GENOMIC DNA]</scope>
    <source>
        <tissue evidence="1">Muscle</tissue>
    </source>
</reference>
<gene>
    <name evidence="1" type="ORF">E2C01_088911</name>
</gene>
<dbReference type="AlphaFoldDB" id="A0A5B7JAL0"/>